<organism evidence="2 3">
    <name type="scientific">Acidicapsa dinghuensis</name>
    <dbReference type="NCBI Taxonomy" id="2218256"/>
    <lineage>
        <taxon>Bacteria</taxon>
        <taxon>Pseudomonadati</taxon>
        <taxon>Acidobacteriota</taxon>
        <taxon>Terriglobia</taxon>
        <taxon>Terriglobales</taxon>
        <taxon>Acidobacteriaceae</taxon>
        <taxon>Acidicapsa</taxon>
    </lineage>
</organism>
<sequence length="153" mass="17739">MIAIQVERWAEFYPDSKLVFPEHWRELALHQDEIQLSIDEEKYANLDRLGILLILTAREDGRLVGYYLWFLMPHLHYASSGPMGLTDMYFVLPECRRGTGAKLFLASERELRRRGVVKAITSCKVHEDHSEFLRALGWELSDLTFVKLLKGGS</sequence>
<dbReference type="Proteomes" id="UP001596091">
    <property type="component" value="Unassembled WGS sequence"/>
</dbReference>
<protein>
    <submittedName>
        <fullName evidence="2">GNAT family N-acetyltransferase</fullName>
        <ecNumber evidence="2">2.3.1.-</ecNumber>
    </submittedName>
</protein>
<evidence type="ECO:0000313" key="3">
    <source>
        <dbReference type="Proteomes" id="UP001596091"/>
    </source>
</evidence>
<name>A0ABW1EAU5_9BACT</name>
<dbReference type="InterPro" id="IPR016181">
    <property type="entry name" value="Acyl_CoA_acyltransferase"/>
</dbReference>
<dbReference type="CDD" id="cd04301">
    <property type="entry name" value="NAT_SF"/>
    <property type="match status" value="1"/>
</dbReference>
<keyword evidence="2" id="KW-0012">Acyltransferase</keyword>
<proteinExistence type="predicted"/>
<dbReference type="SUPFAM" id="SSF55729">
    <property type="entry name" value="Acyl-CoA N-acyltransferases (Nat)"/>
    <property type="match status" value="1"/>
</dbReference>
<dbReference type="RefSeq" id="WP_263334446.1">
    <property type="nucleotide sequence ID" value="NZ_JAGSYH010000002.1"/>
</dbReference>
<evidence type="ECO:0000313" key="2">
    <source>
        <dbReference type="EMBL" id="MFC5861095.1"/>
    </source>
</evidence>
<reference evidence="3" key="1">
    <citation type="journal article" date="2019" name="Int. J. Syst. Evol. Microbiol.">
        <title>The Global Catalogue of Microorganisms (GCM) 10K type strain sequencing project: providing services to taxonomists for standard genome sequencing and annotation.</title>
        <authorList>
            <consortium name="The Broad Institute Genomics Platform"/>
            <consortium name="The Broad Institute Genome Sequencing Center for Infectious Disease"/>
            <person name="Wu L."/>
            <person name="Ma J."/>
        </authorList>
    </citation>
    <scope>NUCLEOTIDE SEQUENCE [LARGE SCALE GENOMIC DNA]</scope>
    <source>
        <strain evidence="3">JCM 4087</strain>
    </source>
</reference>
<keyword evidence="2" id="KW-0808">Transferase</keyword>
<dbReference type="InterPro" id="IPR000182">
    <property type="entry name" value="GNAT_dom"/>
</dbReference>
<dbReference type="Gene3D" id="3.40.630.30">
    <property type="match status" value="1"/>
</dbReference>
<feature type="domain" description="N-acetyltransferase" evidence="1">
    <location>
        <begin position="1"/>
        <end position="153"/>
    </location>
</feature>
<gene>
    <name evidence="2" type="ORF">ACFPT7_02190</name>
</gene>
<dbReference type="PROSITE" id="PS51186">
    <property type="entry name" value="GNAT"/>
    <property type="match status" value="1"/>
</dbReference>
<accession>A0ABW1EAU5</accession>
<evidence type="ECO:0000259" key="1">
    <source>
        <dbReference type="PROSITE" id="PS51186"/>
    </source>
</evidence>
<dbReference type="Pfam" id="PF00583">
    <property type="entry name" value="Acetyltransf_1"/>
    <property type="match status" value="1"/>
</dbReference>
<dbReference type="EC" id="2.3.1.-" evidence="2"/>
<keyword evidence="3" id="KW-1185">Reference proteome</keyword>
<comment type="caution">
    <text evidence="2">The sequence shown here is derived from an EMBL/GenBank/DDBJ whole genome shotgun (WGS) entry which is preliminary data.</text>
</comment>
<dbReference type="GO" id="GO:0016746">
    <property type="term" value="F:acyltransferase activity"/>
    <property type="evidence" value="ECO:0007669"/>
    <property type="project" value="UniProtKB-KW"/>
</dbReference>
<dbReference type="EMBL" id="JBHSPH010000001">
    <property type="protein sequence ID" value="MFC5861095.1"/>
    <property type="molecule type" value="Genomic_DNA"/>
</dbReference>